<dbReference type="Proteomes" id="UP000657385">
    <property type="component" value="Unassembled WGS sequence"/>
</dbReference>
<evidence type="ECO:0000313" key="3">
    <source>
        <dbReference type="Proteomes" id="UP000657385"/>
    </source>
</evidence>
<name>A0A931B731_9ACTN</name>
<feature type="compositionally biased region" description="Gly residues" evidence="1">
    <location>
        <begin position="168"/>
        <end position="190"/>
    </location>
</feature>
<protein>
    <submittedName>
        <fullName evidence="2">Uncharacterized protein</fullName>
    </submittedName>
</protein>
<sequence length="284" mass="27826">MQGAALTHWRLGKLGLGKLLGPGRLRGLVELRPFGVLRRACGLRRVGGVVITLGVVASVAVVGEAASGWLADPPPGQLAAQAADGEARLLALALRQLPPDGLPDEARFAETATAVPSELLRVDVRRPGDAVLTVQLVGQASSGAFDGRSAATVVRCYAMDWQPAKAGGPSGGSGGSGGSAGSGGPAGGPVSGLAADVVGDPVPTACPALPVVPAGAPSGSELAAELNAGSTGERASRAGVFATGQPGACAFAETRPSGRLLAWAAPLLAPCTNAAAREAAAFGA</sequence>
<accession>A0A931B731</accession>
<proteinExistence type="predicted"/>
<reference evidence="2" key="1">
    <citation type="submission" date="2020-11" db="EMBL/GenBank/DDBJ databases">
        <title>Isolation and identification of active actinomycetes.</title>
        <authorList>
            <person name="Yu B."/>
        </authorList>
    </citation>
    <scope>NUCLEOTIDE SEQUENCE</scope>
    <source>
        <strain evidence="2">NEAU-YB345</strain>
    </source>
</reference>
<comment type="caution">
    <text evidence="2">The sequence shown here is derived from an EMBL/GenBank/DDBJ whole genome shotgun (WGS) entry which is preliminary data.</text>
</comment>
<organism evidence="2 3">
    <name type="scientific">Streptacidiphilus fuscans</name>
    <dbReference type="NCBI Taxonomy" id="2789292"/>
    <lineage>
        <taxon>Bacteria</taxon>
        <taxon>Bacillati</taxon>
        <taxon>Actinomycetota</taxon>
        <taxon>Actinomycetes</taxon>
        <taxon>Kitasatosporales</taxon>
        <taxon>Streptomycetaceae</taxon>
        <taxon>Streptacidiphilus</taxon>
    </lineage>
</organism>
<feature type="region of interest" description="Disordered" evidence="1">
    <location>
        <begin position="166"/>
        <end position="194"/>
    </location>
</feature>
<dbReference type="AlphaFoldDB" id="A0A931B731"/>
<gene>
    <name evidence="2" type="ORF">I2501_19430</name>
</gene>
<evidence type="ECO:0000313" key="2">
    <source>
        <dbReference type="EMBL" id="MBF9070201.1"/>
    </source>
</evidence>
<evidence type="ECO:0000256" key="1">
    <source>
        <dbReference type="SAM" id="MobiDB-lite"/>
    </source>
</evidence>
<keyword evidence="3" id="KW-1185">Reference proteome</keyword>
<dbReference type="EMBL" id="JADPRT010000007">
    <property type="protein sequence ID" value="MBF9070201.1"/>
    <property type="molecule type" value="Genomic_DNA"/>
</dbReference>
<dbReference type="RefSeq" id="WP_196195341.1">
    <property type="nucleotide sequence ID" value="NZ_JADPRT010000007.1"/>
</dbReference>